<dbReference type="GO" id="GO:0004587">
    <property type="term" value="F:ornithine aminotransferase activity"/>
    <property type="evidence" value="ECO:0007669"/>
    <property type="project" value="UniProtKB-EC"/>
</dbReference>
<dbReference type="PROSITE" id="PS00600">
    <property type="entry name" value="AA_TRANSFER_CLASS_3"/>
    <property type="match status" value="1"/>
</dbReference>
<reference evidence="10 11" key="1">
    <citation type="submission" date="2018-10" db="EMBL/GenBank/DDBJ databases">
        <title>Sequencing the genomes of 1000 actinobacteria strains.</title>
        <authorList>
            <person name="Klenk H.-P."/>
        </authorList>
    </citation>
    <scope>NUCLEOTIDE SEQUENCE [LARGE SCALE GENOMIC DNA]</scope>
    <source>
        <strain evidence="10 11">DSM 44343</strain>
    </source>
</reference>
<dbReference type="OrthoDB" id="9801052at2"/>
<evidence type="ECO:0000256" key="3">
    <source>
        <dbReference type="ARBA" id="ARBA00012924"/>
    </source>
</evidence>
<dbReference type="InterPro" id="IPR005814">
    <property type="entry name" value="Aminotrans_3"/>
</dbReference>
<accession>A0A495K4Q6</accession>
<dbReference type="Gene3D" id="3.40.640.10">
    <property type="entry name" value="Type I PLP-dependent aspartate aminotransferase-like (Major domain)"/>
    <property type="match status" value="1"/>
</dbReference>
<dbReference type="InterPro" id="IPR015421">
    <property type="entry name" value="PyrdxlP-dep_Trfase_major"/>
</dbReference>
<dbReference type="FunFam" id="3.40.640.10:FF:000011">
    <property type="entry name" value="Ornithine aminotransferase"/>
    <property type="match status" value="1"/>
</dbReference>
<evidence type="ECO:0000313" key="11">
    <source>
        <dbReference type="Proteomes" id="UP000274762"/>
    </source>
</evidence>
<dbReference type="InterPro" id="IPR049704">
    <property type="entry name" value="Aminotrans_3_PPA_site"/>
</dbReference>
<organism evidence="10 11">
    <name type="scientific">Williamsia marianensis</name>
    <dbReference type="NCBI Taxonomy" id="85044"/>
    <lineage>
        <taxon>Bacteria</taxon>
        <taxon>Bacillati</taxon>
        <taxon>Actinomycetota</taxon>
        <taxon>Actinomycetes</taxon>
        <taxon>Mycobacteriales</taxon>
        <taxon>Nocardiaceae</taxon>
        <taxon>Williamsia</taxon>
    </lineage>
</organism>
<protein>
    <recommendedName>
        <fullName evidence="3">ornithine aminotransferase</fullName>
        <ecNumber evidence="3">2.6.1.13</ecNumber>
    </recommendedName>
    <alternativeName>
        <fullName evidence="8">Ornithine--oxo-acid aminotransferase</fullName>
    </alternativeName>
</protein>
<comment type="caution">
    <text evidence="10">The sequence shown here is derived from an EMBL/GenBank/DDBJ whole genome shotgun (WGS) entry which is preliminary data.</text>
</comment>
<dbReference type="EMBL" id="RBKV01000001">
    <property type="protein sequence ID" value="RKR96263.1"/>
    <property type="molecule type" value="Genomic_DNA"/>
</dbReference>
<dbReference type="CDD" id="cd00610">
    <property type="entry name" value="OAT_like"/>
    <property type="match status" value="1"/>
</dbReference>
<comment type="pathway">
    <text evidence="2">Amino-acid biosynthesis; L-proline biosynthesis; L-glutamate 5-semialdehyde from L-ornithine: step 1/1.</text>
</comment>
<evidence type="ECO:0000256" key="6">
    <source>
        <dbReference type="ARBA" id="ARBA00022679"/>
    </source>
</evidence>
<comment type="similarity">
    <text evidence="9">Belongs to the class-III pyridoxal-phosphate-dependent aminotransferase family.</text>
</comment>
<evidence type="ECO:0000256" key="4">
    <source>
        <dbReference type="ARBA" id="ARBA00022576"/>
    </source>
</evidence>
<evidence type="ECO:0000256" key="2">
    <source>
        <dbReference type="ARBA" id="ARBA00004998"/>
    </source>
</evidence>
<dbReference type="Gene3D" id="3.90.1150.10">
    <property type="entry name" value="Aspartate Aminotransferase, domain 1"/>
    <property type="match status" value="1"/>
</dbReference>
<proteinExistence type="inferred from homology"/>
<dbReference type="AlphaFoldDB" id="A0A495K4Q6"/>
<dbReference type="UniPathway" id="UPA00098">
    <property type="reaction ID" value="UER00358"/>
</dbReference>
<evidence type="ECO:0000256" key="9">
    <source>
        <dbReference type="RuleBase" id="RU003560"/>
    </source>
</evidence>
<dbReference type="InterPro" id="IPR010164">
    <property type="entry name" value="Orn_aminotrans"/>
</dbReference>
<gene>
    <name evidence="10" type="ORF">DFJ75_3106</name>
</gene>
<evidence type="ECO:0000256" key="7">
    <source>
        <dbReference type="ARBA" id="ARBA00022898"/>
    </source>
</evidence>
<evidence type="ECO:0000313" key="10">
    <source>
        <dbReference type="EMBL" id="RKR96263.1"/>
    </source>
</evidence>
<dbReference type="PANTHER" id="PTHR11986:SF18">
    <property type="entry name" value="ORNITHINE AMINOTRANSFERASE, MITOCHONDRIAL"/>
    <property type="match status" value="1"/>
</dbReference>
<evidence type="ECO:0000256" key="8">
    <source>
        <dbReference type="ARBA" id="ARBA00030587"/>
    </source>
</evidence>
<dbReference type="Proteomes" id="UP000274762">
    <property type="component" value="Unassembled WGS sequence"/>
</dbReference>
<dbReference type="PIRSF" id="PIRSF000521">
    <property type="entry name" value="Transaminase_4ab_Lys_Orn"/>
    <property type="match status" value="1"/>
</dbReference>
<dbReference type="PANTHER" id="PTHR11986">
    <property type="entry name" value="AMINOTRANSFERASE CLASS III"/>
    <property type="match status" value="1"/>
</dbReference>
<keyword evidence="6" id="KW-0808">Transferase</keyword>
<evidence type="ECO:0000256" key="1">
    <source>
        <dbReference type="ARBA" id="ARBA00001933"/>
    </source>
</evidence>
<dbReference type="GO" id="GO:0055129">
    <property type="term" value="P:L-proline biosynthetic process"/>
    <property type="evidence" value="ECO:0007669"/>
    <property type="project" value="UniProtKB-UniPathway"/>
</dbReference>
<name>A0A495K4Q6_WILMA</name>
<dbReference type="SUPFAM" id="SSF53383">
    <property type="entry name" value="PLP-dependent transferases"/>
    <property type="match status" value="1"/>
</dbReference>
<keyword evidence="7 9" id="KW-0663">Pyridoxal phosphate</keyword>
<dbReference type="GO" id="GO:0030170">
    <property type="term" value="F:pyridoxal phosphate binding"/>
    <property type="evidence" value="ECO:0007669"/>
    <property type="project" value="InterPro"/>
</dbReference>
<comment type="cofactor">
    <cofactor evidence="1">
        <name>pyridoxal 5'-phosphate</name>
        <dbReference type="ChEBI" id="CHEBI:597326"/>
    </cofactor>
</comment>
<dbReference type="GO" id="GO:0042802">
    <property type="term" value="F:identical protein binding"/>
    <property type="evidence" value="ECO:0007669"/>
    <property type="project" value="TreeGrafter"/>
</dbReference>
<dbReference type="InterPro" id="IPR015424">
    <property type="entry name" value="PyrdxlP-dep_Trfase"/>
</dbReference>
<dbReference type="InterPro" id="IPR050103">
    <property type="entry name" value="Class-III_PLP-dep_AT"/>
</dbReference>
<dbReference type="NCBIfam" id="TIGR01885">
    <property type="entry name" value="Orn_aminotrans"/>
    <property type="match status" value="1"/>
</dbReference>
<sequence>MTLDTDIPSPIPRPSLAAAEHIAMAARHVPQNYSPLPVVAASAQGAWITDVAGARYLDCLAGYSALNFGHRNPEILAALADQLTRVTLTSRALHSDRLGPFCRDLADLCGKDMALPMNTGAEAVESAIKVARKWGTDVKGVPAETASIVVASGNFHGRTTTIVSFSDDETARRGFGPFTPGFRTVPFGDAESLAAAIDDTTVAVLLEPIQGEAGIIVPPPDYLPAVRRICSETGVLLILDEIQSGLGRTGKTFASDHWQVVPDLYVLGKALGGGVLPVSAVVADSSVLGVLHPGEHGSTFGGNPLAAAVGSTVVGMLETGYWQERAALLGDHLHRRLHELSTKGLTGIRGLGLWAGIDVDPALGTGKELSTALAQRGVLVKDTHGSTLRFAPPIVITIDEIDWAMDQFADVLASCSASASAEVTGRPHTDPRHT</sequence>
<keyword evidence="4" id="KW-0032">Aminotransferase</keyword>
<dbReference type="Pfam" id="PF00202">
    <property type="entry name" value="Aminotran_3"/>
    <property type="match status" value="1"/>
</dbReference>
<dbReference type="EC" id="2.6.1.13" evidence="3"/>
<keyword evidence="5" id="KW-0028">Amino-acid biosynthesis</keyword>
<keyword evidence="5" id="KW-0641">Proline biosynthesis</keyword>
<evidence type="ECO:0000256" key="5">
    <source>
        <dbReference type="ARBA" id="ARBA00022650"/>
    </source>
</evidence>
<dbReference type="InterPro" id="IPR015422">
    <property type="entry name" value="PyrdxlP-dep_Trfase_small"/>
</dbReference>